<dbReference type="Pfam" id="PF01403">
    <property type="entry name" value="Sema"/>
    <property type="match status" value="1"/>
</dbReference>
<dbReference type="SUPFAM" id="SSF103575">
    <property type="entry name" value="Plexin repeat"/>
    <property type="match status" value="1"/>
</dbReference>
<organism evidence="11 12">
    <name type="scientific">Polypterus senegalus</name>
    <name type="common">Senegal bichir</name>
    <dbReference type="NCBI Taxonomy" id="55291"/>
    <lineage>
        <taxon>Eukaryota</taxon>
        <taxon>Metazoa</taxon>
        <taxon>Chordata</taxon>
        <taxon>Craniata</taxon>
        <taxon>Vertebrata</taxon>
        <taxon>Euteleostomi</taxon>
        <taxon>Actinopterygii</taxon>
        <taxon>Polypteriformes</taxon>
        <taxon>Polypteridae</taxon>
        <taxon>Polypterus</taxon>
    </lineage>
</organism>
<evidence type="ECO:0000313" key="11">
    <source>
        <dbReference type="EMBL" id="MBN3289992.1"/>
    </source>
</evidence>
<dbReference type="EMBL" id="JAAWVN010006025">
    <property type="protein sequence ID" value="MBN3289992.1"/>
    <property type="molecule type" value="Genomic_DNA"/>
</dbReference>
<feature type="domain" description="Sema" evidence="10">
    <location>
        <begin position="1"/>
        <end position="279"/>
    </location>
</feature>
<dbReference type="Pfam" id="PF01437">
    <property type="entry name" value="PSI"/>
    <property type="match status" value="1"/>
</dbReference>
<proteinExistence type="inferred from homology"/>
<dbReference type="SUPFAM" id="SSF101912">
    <property type="entry name" value="Sema domain"/>
    <property type="match status" value="1"/>
</dbReference>
<gene>
    <name evidence="11" type="primary">Sema4b_1</name>
    <name evidence="11" type="ORF">GTO92_0008948</name>
</gene>
<keyword evidence="3 8" id="KW-0472">Membrane</keyword>
<dbReference type="PANTHER" id="PTHR11036:SF145">
    <property type="entry name" value="SEMAPHORIN-4A ISOFORM X1-RELATED"/>
    <property type="match status" value="1"/>
</dbReference>
<feature type="domain" description="Ig-like" evidence="9">
    <location>
        <begin position="346"/>
        <end position="413"/>
    </location>
</feature>
<dbReference type="PANTHER" id="PTHR11036">
    <property type="entry name" value="SEMAPHORIN"/>
    <property type="match status" value="1"/>
</dbReference>
<feature type="non-terminal residue" evidence="11">
    <location>
        <position position="608"/>
    </location>
</feature>
<evidence type="ECO:0000256" key="6">
    <source>
        <dbReference type="PROSITE-ProRule" id="PRU00352"/>
    </source>
</evidence>
<keyword evidence="4" id="KW-1015">Disulfide bond</keyword>
<keyword evidence="5" id="KW-0325">Glycoprotein</keyword>
<feature type="region of interest" description="Disordered" evidence="7">
    <location>
        <begin position="446"/>
        <end position="471"/>
    </location>
</feature>
<dbReference type="InterPro" id="IPR027231">
    <property type="entry name" value="Semaphorin"/>
</dbReference>
<dbReference type="SMART" id="SM00423">
    <property type="entry name" value="PSI"/>
    <property type="match status" value="1"/>
</dbReference>
<keyword evidence="8" id="KW-0812">Transmembrane</keyword>
<evidence type="ECO:0000256" key="4">
    <source>
        <dbReference type="ARBA" id="ARBA00023157"/>
    </source>
</evidence>
<evidence type="ECO:0000259" key="10">
    <source>
        <dbReference type="PROSITE" id="PS51004"/>
    </source>
</evidence>
<dbReference type="SMART" id="SM00630">
    <property type="entry name" value="Sema"/>
    <property type="match status" value="1"/>
</dbReference>
<dbReference type="InterPro" id="IPR013783">
    <property type="entry name" value="Ig-like_fold"/>
</dbReference>
<protein>
    <submittedName>
        <fullName evidence="11">SEM4B protein</fullName>
    </submittedName>
</protein>
<dbReference type="InterPro" id="IPR007110">
    <property type="entry name" value="Ig-like_dom"/>
</dbReference>
<dbReference type="InterPro" id="IPR001627">
    <property type="entry name" value="Semap_dom"/>
</dbReference>
<feature type="non-terminal residue" evidence="11">
    <location>
        <position position="1"/>
    </location>
</feature>
<dbReference type="Gene3D" id="2.60.40.10">
    <property type="entry name" value="Immunoglobulins"/>
    <property type="match status" value="1"/>
</dbReference>
<evidence type="ECO:0000256" key="7">
    <source>
        <dbReference type="SAM" id="MobiDB-lite"/>
    </source>
</evidence>
<keyword evidence="12" id="KW-1185">Reference proteome</keyword>
<dbReference type="InterPro" id="IPR016201">
    <property type="entry name" value="PSI"/>
</dbReference>
<accession>A0ABS2YT86</accession>
<comment type="caution">
    <text evidence="6">Lacks conserved residue(s) required for the propagation of feature annotation.</text>
</comment>
<dbReference type="PROSITE" id="PS50835">
    <property type="entry name" value="IG_LIKE"/>
    <property type="match status" value="1"/>
</dbReference>
<comment type="subcellular location">
    <subcellularLocation>
        <location evidence="1">Membrane</location>
    </subcellularLocation>
</comment>
<sequence>MGMKVDNALGWLQDPTFINSVLIRGSHGEDRVYFFFSEQGKEYDFVEKYTVSRIAQVCTSDVGGVRVLQKRWTTFVKAEISCVSPGEMPFNVIHDVFTLHGPQGTADETLFYGVFSSQWYGVTGQSAVCAFNLKQVKEVFNGNYKKLDRDTQRWVSKPEIHVKPGTCGVNNTLDSVLTLVKETFLADERIKPEGSRPLLVSRKDRYKKITVHKVQTYTVLFLLTENGALHKVVLLKNDVHIIEEIQLFSKPQAVENLILSPKKRAVFVGSSEGIFQVPFSNCGVYQSCGDCILARDPFCGWDSSRNICTETDLHEKRLVQDIENGNASKHCITPIIKPRMKHISSPKNKNMIDETITVTMYQPVTLSCSVASQKAYLKWELPSKKTHSYVFLKDNNRTIVFITTKDILGEFKCISVENGFEQFQARYIVKEKDTIPFPAGHTSNRAQTVTQYGETSQPETTVTGESGTSQMYNMPEQDITVNLSKKDEAFFKSEKGDAETKQTMKQTIIQKSYYSEFVTVMVLLTIAVIFIVLGVVSLWYQRNREKARVQGCDATGKVVPGECCPQEQVPFTEEKGQISVQVDQKGAEVEDMKHKCLSTSNGKQNTEE</sequence>
<name>A0ABS2YT86_POLSE</name>
<evidence type="ECO:0000256" key="2">
    <source>
        <dbReference type="ARBA" id="ARBA00009492"/>
    </source>
</evidence>
<dbReference type="Gene3D" id="2.130.10.10">
    <property type="entry name" value="YVTN repeat-like/Quinoprotein amine dehydrogenase"/>
    <property type="match status" value="1"/>
</dbReference>
<dbReference type="Gene3D" id="3.30.1680.10">
    <property type="entry name" value="ligand-binding face of the semaphorins, domain 2"/>
    <property type="match status" value="1"/>
</dbReference>
<evidence type="ECO:0000256" key="8">
    <source>
        <dbReference type="SAM" id="Phobius"/>
    </source>
</evidence>
<dbReference type="InterPro" id="IPR015943">
    <property type="entry name" value="WD40/YVTN_repeat-like_dom_sf"/>
</dbReference>
<evidence type="ECO:0000259" key="9">
    <source>
        <dbReference type="PROSITE" id="PS50835"/>
    </source>
</evidence>
<evidence type="ECO:0000313" key="12">
    <source>
        <dbReference type="Proteomes" id="UP001166052"/>
    </source>
</evidence>
<keyword evidence="8" id="KW-1133">Transmembrane helix</keyword>
<evidence type="ECO:0000256" key="3">
    <source>
        <dbReference type="ARBA" id="ARBA00023136"/>
    </source>
</evidence>
<comment type="similarity">
    <text evidence="2">Belongs to the semaphorin family.</text>
</comment>
<dbReference type="InterPro" id="IPR036352">
    <property type="entry name" value="Semap_dom_sf"/>
</dbReference>
<dbReference type="PROSITE" id="PS51004">
    <property type="entry name" value="SEMA"/>
    <property type="match status" value="1"/>
</dbReference>
<feature type="transmembrane region" description="Helical" evidence="8">
    <location>
        <begin position="517"/>
        <end position="540"/>
    </location>
</feature>
<dbReference type="Proteomes" id="UP001166052">
    <property type="component" value="Unassembled WGS sequence"/>
</dbReference>
<evidence type="ECO:0000256" key="5">
    <source>
        <dbReference type="ARBA" id="ARBA00023180"/>
    </source>
</evidence>
<comment type="caution">
    <text evidence="11">The sequence shown here is derived from an EMBL/GenBank/DDBJ whole genome shotgun (WGS) entry which is preliminary data.</text>
</comment>
<evidence type="ECO:0000256" key="1">
    <source>
        <dbReference type="ARBA" id="ARBA00004370"/>
    </source>
</evidence>
<reference evidence="11" key="1">
    <citation type="journal article" date="2021" name="Cell">
        <title>Tracing the genetic footprints of vertebrate landing in non-teleost ray-finned fishes.</title>
        <authorList>
            <person name="Bi X."/>
            <person name="Wang K."/>
            <person name="Yang L."/>
            <person name="Pan H."/>
            <person name="Jiang H."/>
            <person name="Wei Q."/>
            <person name="Fang M."/>
            <person name="Yu H."/>
            <person name="Zhu C."/>
            <person name="Cai Y."/>
            <person name="He Y."/>
            <person name="Gan X."/>
            <person name="Zeng H."/>
            <person name="Yu D."/>
            <person name="Zhu Y."/>
            <person name="Jiang H."/>
            <person name="Qiu Q."/>
            <person name="Yang H."/>
            <person name="Zhang Y.E."/>
            <person name="Wang W."/>
            <person name="Zhu M."/>
            <person name="He S."/>
            <person name="Zhang G."/>
        </authorList>
    </citation>
    <scope>NUCLEOTIDE SEQUENCE</scope>
    <source>
        <strain evidence="11">Bchr_001</strain>
    </source>
</reference>
<dbReference type="InterPro" id="IPR002165">
    <property type="entry name" value="Plexin_repeat"/>
</dbReference>